<proteinExistence type="predicted"/>
<accession>A0ABR6XMF3</accession>
<feature type="compositionally biased region" description="Basic and acidic residues" evidence="1">
    <location>
        <begin position="70"/>
        <end position="85"/>
    </location>
</feature>
<dbReference type="Pfam" id="PF10985">
    <property type="entry name" value="DUF2805"/>
    <property type="match status" value="1"/>
</dbReference>
<dbReference type="InterPro" id="IPR019882">
    <property type="entry name" value="CHP03643"/>
</dbReference>
<protein>
    <submittedName>
        <fullName evidence="2">TIGR03643 family protein</fullName>
    </submittedName>
</protein>
<gene>
    <name evidence="2" type="ORF">H8K33_01060</name>
</gene>
<dbReference type="EMBL" id="JACOFU010000001">
    <property type="protein sequence ID" value="MBC3830092.1"/>
    <property type="molecule type" value="Genomic_DNA"/>
</dbReference>
<dbReference type="RefSeq" id="WP_186889135.1">
    <property type="nucleotide sequence ID" value="NZ_JACOFU010000001.1"/>
</dbReference>
<dbReference type="NCBIfam" id="TIGR03643">
    <property type="entry name" value="TIGR03643 family protein"/>
    <property type="match status" value="1"/>
</dbReference>
<sequence>MQQIDQATIDRVIQMAWEDRTSFDAIQRQFGLDESAVIRLMRSAMKASSFKMWRTRVTGRKTKHQALRGAEVKRFKSNDQKNRDF</sequence>
<evidence type="ECO:0000313" key="2">
    <source>
        <dbReference type="EMBL" id="MBC3830092.1"/>
    </source>
</evidence>
<evidence type="ECO:0000256" key="1">
    <source>
        <dbReference type="SAM" id="MobiDB-lite"/>
    </source>
</evidence>
<feature type="region of interest" description="Disordered" evidence="1">
    <location>
        <begin position="60"/>
        <end position="85"/>
    </location>
</feature>
<dbReference type="Proteomes" id="UP000643610">
    <property type="component" value="Unassembled WGS sequence"/>
</dbReference>
<keyword evidence="3" id="KW-1185">Reference proteome</keyword>
<evidence type="ECO:0000313" key="3">
    <source>
        <dbReference type="Proteomes" id="UP000643610"/>
    </source>
</evidence>
<comment type="caution">
    <text evidence="2">The sequence shown here is derived from an EMBL/GenBank/DDBJ whole genome shotgun (WGS) entry which is preliminary data.</text>
</comment>
<organism evidence="2 3">
    <name type="scientific">Undibacterium amnicola</name>
    <dbReference type="NCBI Taxonomy" id="1834038"/>
    <lineage>
        <taxon>Bacteria</taxon>
        <taxon>Pseudomonadati</taxon>
        <taxon>Pseudomonadota</taxon>
        <taxon>Betaproteobacteria</taxon>
        <taxon>Burkholderiales</taxon>
        <taxon>Oxalobacteraceae</taxon>
        <taxon>Undibacterium</taxon>
    </lineage>
</organism>
<name>A0ABR6XMF3_9BURK</name>
<reference evidence="2 3" key="1">
    <citation type="submission" date="2020-08" db="EMBL/GenBank/DDBJ databases">
        <title>Novel species isolated from subtropical streams in China.</title>
        <authorList>
            <person name="Lu H."/>
        </authorList>
    </citation>
    <scope>NUCLEOTIDE SEQUENCE [LARGE SCALE GENOMIC DNA]</scope>
    <source>
        <strain evidence="2 3">KCTC 52442</strain>
    </source>
</reference>